<dbReference type="AlphaFoldDB" id="A0A8T9MVQ1"/>
<reference evidence="1" key="2">
    <citation type="journal article" date="2022" name="Res Sq">
        <title>Evolution of multicellular longitudinally dividing oral cavity symbionts (Neisseriaceae).</title>
        <authorList>
            <person name="Nyongesa S."/>
            <person name="Weber P."/>
            <person name="Bernet E."/>
            <person name="Pullido F."/>
            <person name="Nieckarz M."/>
            <person name="Delaby M."/>
            <person name="Nieves C."/>
            <person name="Viehboeck T."/>
            <person name="Krause N."/>
            <person name="Rivera-Millot A."/>
            <person name="Nakamura A."/>
            <person name="Vischer N."/>
            <person name="VanNieuwenhze M."/>
            <person name="Brun Y."/>
            <person name="Cava F."/>
            <person name="Bulgheresi S."/>
            <person name="Veyrier F."/>
        </authorList>
    </citation>
    <scope>NUCLEOTIDE SEQUENCE</scope>
    <source>
        <strain evidence="1">17694</strain>
    </source>
</reference>
<sequence length="48" mass="5343">MLNQRLANTATPKYCFTPLAMAWATLRRNSLAVEQGFVLRVGQKGGFD</sequence>
<evidence type="ECO:0000313" key="1">
    <source>
        <dbReference type="EMBL" id="UOP05204.1"/>
    </source>
</evidence>
<dbReference type="Proteomes" id="UP000831534">
    <property type="component" value="Chromosome"/>
</dbReference>
<name>A0A8T9MVQ1_9NEIS</name>
<proteinExistence type="predicted"/>
<protein>
    <submittedName>
        <fullName evidence="1">Uncharacterized protein</fullName>
    </submittedName>
</protein>
<accession>A0A8T9MVQ1</accession>
<dbReference type="EMBL" id="CP091521">
    <property type="protein sequence ID" value="UOP05204.1"/>
    <property type="molecule type" value="Genomic_DNA"/>
</dbReference>
<organism evidence="1 2">
    <name type="scientific">Conchiformibius kuhniae</name>
    <dbReference type="NCBI Taxonomy" id="211502"/>
    <lineage>
        <taxon>Bacteria</taxon>
        <taxon>Pseudomonadati</taxon>
        <taxon>Pseudomonadota</taxon>
        <taxon>Betaproteobacteria</taxon>
        <taxon>Neisseriales</taxon>
        <taxon>Neisseriaceae</taxon>
        <taxon>Conchiformibius</taxon>
    </lineage>
</organism>
<evidence type="ECO:0000313" key="2">
    <source>
        <dbReference type="Proteomes" id="UP000831534"/>
    </source>
</evidence>
<keyword evidence="2" id="KW-1185">Reference proteome</keyword>
<gene>
    <name evidence="1" type="ORF">LVJ77_02915</name>
</gene>
<reference evidence="1" key="1">
    <citation type="submission" date="2021-12" db="EMBL/GenBank/DDBJ databases">
        <authorList>
            <person name="Veyrier F.J."/>
        </authorList>
    </citation>
    <scope>NUCLEOTIDE SEQUENCE</scope>
    <source>
        <strain evidence="1">17694</strain>
    </source>
</reference>